<keyword evidence="3" id="KW-0121">Carboxypeptidase</keyword>
<feature type="region of interest" description="Disordered" evidence="1">
    <location>
        <begin position="44"/>
        <end position="65"/>
    </location>
</feature>
<keyword evidence="4" id="KW-1185">Reference proteome</keyword>
<evidence type="ECO:0000256" key="2">
    <source>
        <dbReference type="SAM" id="SignalP"/>
    </source>
</evidence>
<feature type="chain" id="PRO_5040821491" evidence="2">
    <location>
        <begin position="33"/>
        <end position="463"/>
    </location>
</feature>
<dbReference type="Proteomes" id="UP001149140">
    <property type="component" value="Unassembled WGS sequence"/>
</dbReference>
<sequence length="463" mass="49599">MQITPPSRRRRSTIFALAAVAAALIAPAAASAGVFSYDEDTNTTDPAGYGNAPGQPQNQSSSDPCKWTVKGRLYVRNPTLDGIADGDPLPGVEIKVSGADWLGTVGNVFGRWDTVHTNANGEFTVTHTECDQRRVRVEAKFESASGDLRVLGSSSPEWYVLKDTGELQLPGTIDLQGEPFGGETGDQATGQARTDAQDWLLYRRAIDYVTSLGHSFLNPVTLNNPASLHDGDNSWTDPVFHGIHIAPANTNSRWNMLHELGHAFAYPREQGEDCLVFGALGTDTTHGASEKPCVAFNEGFANFFASKLDEELTGAGLIAPRDPSSSDPRSRAYLVSKGVLNLDDASHSDLGFDQAFRILTQADITRDLLGDGLGPAKWATDYAGASCAGRGVPSGLSGLGSALKVLGDANDQFDLRDADRPTITQFFNRADDRLSAFDASDATAYRKLVDPANDTEPHTLYGC</sequence>
<keyword evidence="3" id="KW-0378">Hydrolase</keyword>
<feature type="compositionally biased region" description="Polar residues" evidence="1">
    <location>
        <begin position="54"/>
        <end position="63"/>
    </location>
</feature>
<keyword evidence="3" id="KW-0645">Protease</keyword>
<dbReference type="EMBL" id="JAPDOD010000006">
    <property type="protein sequence ID" value="MDA0160725.1"/>
    <property type="molecule type" value="Genomic_DNA"/>
</dbReference>
<gene>
    <name evidence="3" type="ORF">OM076_10650</name>
</gene>
<evidence type="ECO:0000313" key="4">
    <source>
        <dbReference type="Proteomes" id="UP001149140"/>
    </source>
</evidence>
<protein>
    <submittedName>
        <fullName evidence="3">Carboxypeptidase-like regulatory domain-containing protein</fullName>
    </submittedName>
</protein>
<proteinExistence type="predicted"/>
<accession>A0A9X3RZA3</accession>
<evidence type="ECO:0000256" key="1">
    <source>
        <dbReference type="SAM" id="MobiDB-lite"/>
    </source>
</evidence>
<keyword evidence="2" id="KW-0732">Signal</keyword>
<name>A0A9X3RZA3_9ACTN</name>
<dbReference type="GO" id="GO:0004180">
    <property type="term" value="F:carboxypeptidase activity"/>
    <property type="evidence" value="ECO:0007669"/>
    <property type="project" value="UniProtKB-KW"/>
</dbReference>
<organism evidence="3 4">
    <name type="scientific">Solirubrobacter ginsenosidimutans</name>
    <dbReference type="NCBI Taxonomy" id="490573"/>
    <lineage>
        <taxon>Bacteria</taxon>
        <taxon>Bacillati</taxon>
        <taxon>Actinomycetota</taxon>
        <taxon>Thermoleophilia</taxon>
        <taxon>Solirubrobacterales</taxon>
        <taxon>Solirubrobacteraceae</taxon>
        <taxon>Solirubrobacter</taxon>
    </lineage>
</organism>
<reference evidence="3" key="1">
    <citation type="submission" date="2022-10" db="EMBL/GenBank/DDBJ databases">
        <title>The WGS of Solirubrobacter ginsenosidimutans DSM 21036.</title>
        <authorList>
            <person name="Jiang Z."/>
        </authorList>
    </citation>
    <scope>NUCLEOTIDE SEQUENCE</scope>
    <source>
        <strain evidence="3">DSM 21036</strain>
    </source>
</reference>
<dbReference type="AlphaFoldDB" id="A0A9X3RZA3"/>
<evidence type="ECO:0000313" key="3">
    <source>
        <dbReference type="EMBL" id="MDA0160725.1"/>
    </source>
</evidence>
<feature type="signal peptide" evidence="2">
    <location>
        <begin position="1"/>
        <end position="32"/>
    </location>
</feature>
<comment type="caution">
    <text evidence="3">The sequence shown here is derived from an EMBL/GenBank/DDBJ whole genome shotgun (WGS) entry which is preliminary data.</text>
</comment>